<dbReference type="SUPFAM" id="SSF54626">
    <property type="entry name" value="Chalcone isomerase"/>
    <property type="match status" value="1"/>
</dbReference>
<name>A0A2C5XIX7_9HYPO</name>
<dbReference type="GO" id="GO:0016872">
    <property type="term" value="F:intramolecular lyase activity"/>
    <property type="evidence" value="ECO:0007669"/>
    <property type="project" value="InterPro"/>
</dbReference>
<dbReference type="OrthoDB" id="18193at2759"/>
<organism evidence="3 4">
    <name type="scientific">Ophiocordyceps australis</name>
    <dbReference type="NCBI Taxonomy" id="1399860"/>
    <lineage>
        <taxon>Eukaryota</taxon>
        <taxon>Fungi</taxon>
        <taxon>Dikarya</taxon>
        <taxon>Ascomycota</taxon>
        <taxon>Pezizomycotina</taxon>
        <taxon>Sordariomycetes</taxon>
        <taxon>Hypocreomycetidae</taxon>
        <taxon>Hypocreales</taxon>
        <taxon>Ophiocordycipitaceae</taxon>
        <taxon>Ophiocordyceps</taxon>
    </lineage>
</organism>
<comment type="caution">
    <text evidence="3">The sequence shown here is derived from an EMBL/GenBank/DDBJ whole genome shotgun (WGS) entry which is preliminary data.</text>
</comment>
<dbReference type="InterPro" id="IPR016088">
    <property type="entry name" value="Chalcone_isomerase_3-sand"/>
</dbReference>
<dbReference type="PANTHER" id="PTHR47284:SF3">
    <property type="entry name" value="FATTY-ACID-BINDING PROTEIN 2"/>
    <property type="match status" value="1"/>
</dbReference>
<feature type="domain" description="Chalcone isomerase" evidence="2">
    <location>
        <begin position="179"/>
        <end position="379"/>
    </location>
</feature>
<dbReference type="PANTHER" id="PTHR47284">
    <property type="entry name" value="FATTY-ACID-BINDING PROTEIN 2"/>
    <property type="match status" value="1"/>
</dbReference>
<dbReference type="AlphaFoldDB" id="A0A2C5XIX7"/>
<evidence type="ECO:0000313" key="3">
    <source>
        <dbReference type="EMBL" id="PHH64308.1"/>
    </source>
</evidence>
<feature type="transmembrane region" description="Helical" evidence="1">
    <location>
        <begin position="59"/>
        <end position="77"/>
    </location>
</feature>
<protein>
    <recommendedName>
        <fullName evidence="2">Chalcone isomerase domain-containing protein</fullName>
    </recommendedName>
</protein>
<keyword evidence="1" id="KW-1133">Transmembrane helix</keyword>
<evidence type="ECO:0000256" key="1">
    <source>
        <dbReference type="SAM" id="Phobius"/>
    </source>
</evidence>
<keyword evidence="1" id="KW-0812">Transmembrane</keyword>
<dbReference type="InterPro" id="IPR036298">
    <property type="entry name" value="Chalcone_isomerase_sf"/>
</dbReference>
<dbReference type="EMBL" id="NJET01000033">
    <property type="protein sequence ID" value="PHH64308.1"/>
    <property type="molecule type" value="Genomic_DNA"/>
</dbReference>
<evidence type="ECO:0000259" key="2">
    <source>
        <dbReference type="Pfam" id="PF16035"/>
    </source>
</evidence>
<gene>
    <name evidence="3" type="ORF">CDD81_4792</name>
</gene>
<keyword evidence="4" id="KW-1185">Reference proteome</keyword>
<dbReference type="STRING" id="1399860.A0A2C5XIX7"/>
<keyword evidence="1" id="KW-0472">Membrane</keyword>
<dbReference type="InterPro" id="IPR016087">
    <property type="entry name" value="Chalcone_isomerase"/>
</dbReference>
<evidence type="ECO:0000313" key="4">
    <source>
        <dbReference type="Proteomes" id="UP000226192"/>
    </source>
</evidence>
<accession>A0A2C5XIX7</accession>
<sequence length="398" mass="44334">MFRSAAPVRQMVAVTPFRLAPVTCRTFFLRRKQPILTSQEFDLQKLRAARRDYDQHRTAFLVAGALSGIIATIYTGWKLKKAIQHKWEKEKAQKGETPPTVKCDSPIPTETFKTEAGERRKVVLHDDQGHEIVPTGNSVVPVFPRIINVAIPPGQHAAGAADGKESLLATTISDQEGVEMTLVGLGMRTVTFIGIQVYLVGFYVATQDIERLQHFLVKKINPLATTLIPSEKDALRRALLDAVDGEQTWNAILQESGCRSAFRITPVRDTDFHHLRDGFVRAIQARSQKDGNAYQDEAFGDAMKQFRALFNRGSVPKTKELILCRDNNGVLSVMYGAGKDKEKRDIMGVIPDERLSRLLWLNYLAGDKVAAEGARRNIIQGVMEFVERPVGTVAAQVV</sequence>
<proteinExistence type="predicted"/>
<dbReference type="Gene3D" id="3.50.70.10">
    <property type="match status" value="1"/>
</dbReference>
<reference evidence="3 4" key="1">
    <citation type="submission" date="2017-06" db="EMBL/GenBank/DDBJ databases">
        <title>Ant-infecting Ophiocordyceps genomes reveal a high diversity of potential behavioral manipulation genes and a possible major role for enterotoxins.</title>
        <authorList>
            <person name="De Bekker C."/>
            <person name="Evans H.C."/>
            <person name="Brachmann A."/>
            <person name="Hughes D.P."/>
        </authorList>
    </citation>
    <scope>NUCLEOTIDE SEQUENCE [LARGE SCALE GENOMIC DNA]</scope>
    <source>
        <strain evidence="3 4">Map64</strain>
    </source>
</reference>
<dbReference type="Pfam" id="PF16035">
    <property type="entry name" value="Chalcone_2"/>
    <property type="match status" value="1"/>
</dbReference>
<dbReference type="Proteomes" id="UP000226192">
    <property type="component" value="Unassembled WGS sequence"/>
</dbReference>